<reference evidence="3 4" key="1">
    <citation type="journal article" date="2009" name="Int. J. Syst. Evol. Microbiol.">
        <title>Transfer of Teichococcus ludipueritiae and Muricoccus roseus to the genus Roseomonas, as Roseomonas ludipueritiae comb. nov. and Roseomonas rosea comb. nov., respectively, and emended description of the genus Roseomonas.</title>
        <authorList>
            <person name="Sanchez-Porro C."/>
            <person name="Gallego V."/>
            <person name="Busse H.J."/>
            <person name="Kampfer P."/>
            <person name="Ventosa A."/>
        </authorList>
    </citation>
    <scope>NUCLEOTIDE SEQUENCE [LARGE SCALE GENOMIC DNA]</scope>
    <source>
        <strain evidence="3 4">DSM 14915</strain>
    </source>
</reference>
<feature type="domain" description="Pyrroline-5-carboxylate reductase catalytic N-terminal" evidence="2">
    <location>
        <begin position="2"/>
        <end position="88"/>
    </location>
</feature>
<dbReference type="InterPro" id="IPR051267">
    <property type="entry name" value="STEAP_metalloreductase"/>
</dbReference>
<organism evidence="3 4">
    <name type="scientific">Pseudoroseomonas ludipueritiae</name>
    <dbReference type="NCBI Taxonomy" id="198093"/>
    <lineage>
        <taxon>Bacteria</taxon>
        <taxon>Pseudomonadati</taxon>
        <taxon>Pseudomonadota</taxon>
        <taxon>Alphaproteobacteria</taxon>
        <taxon>Acetobacterales</taxon>
        <taxon>Acetobacteraceae</taxon>
        <taxon>Pseudoroseomonas</taxon>
    </lineage>
</organism>
<dbReference type="InterPro" id="IPR036291">
    <property type="entry name" value="NAD(P)-bd_dom_sf"/>
</dbReference>
<dbReference type="RefSeq" id="WP_187780137.1">
    <property type="nucleotide sequence ID" value="NZ_JACTUZ010000117.1"/>
</dbReference>
<evidence type="ECO:0000313" key="3">
    <source>
        <dbReference type="EMBL" id="MBC9179084.1"/>
    </source>
</evidence>
<keyword evidence="1" id="KW-0560">Oxidoreductase</keyword>
<sequence length="219" mass="23439">MRIGIIGAGFIGRAVARLGVAAGHEVMVSNLRGPHTLSGIPGATGAGIGTVEEAARFGEAALVAIPLHQYQTIPSAPLAGKVVLDANNYYPDRDGRIPALDAQRTTTSEMLARHLPQSRIVKAFNAILAADLEKGGSLLASGQRRAVPIASDDQEAKVVATQFLDQIGFDAVDAGPFSEGWRFERARPAYCAPLDREALLQTLKTTERDNWVLEGSWRR</sequence>
<evidence type="ECO:0000256" key="1">
    <source>
        <dbReference type="ARBA" id="ARBA00023002"/>
    </source>
</evidence>
<comment type="caution">
    <text evidence="3">The sequence shown here is derived from an EMBL/GenBank/DDBJ whole genome shotgun (WGS) entry which is preliminary data.</text>
</comment>
<dbReference type="Gene3D" id="3.40.50.720">
    <property type="entry name" value="NAD(P)-binding Rossmann-like Domain"/>
    <property type="match status" value="1"/>
</dbReference>
<dbReference type="SUPFAM" id="SSF51735">
    <property type="entry name" value="NAD(P)-binding Rossmann-fold domains"/>
    <property type="match status" value="1"/>
</dbReference>
<dbReference type="Proteomes" id="UP000603940">
    <property type="component" value="Unassembled WGS sequence"/>
</dbReference>
<protein>
    <submittedName>
        <fullName evidence="3">NAD(P)-binding domain-containing protein</fullName>
    </submittedName>
</protein>
<evidence type="ECO:0000313" key="4">
    <source>
        <dbReference type="Proteomes" id="UP000603940"/>
    </source>
</evidence>
<dbReference type="EMBL" id="JACTUZ010000117">
    <property type="protein sequence ID" value="MBC9179084.1"/>
    <property type="molecule type" value="Genomic_DNA"/>
</dbReference>
<dbReference type="InterPro" id="IPR028939">
    <property type="entry name" value="P5C_Rdtase_cat_N"/>
</dbReference>
<proteinExistence type="predicted"/>
<evidence type="ECO:0000259" key="2">
    <source>
        <dbReference type="Pfam" id="PF03807"/>
    </source>
</evidence>
<dbReference type="Pfam" id="PF03807">
    <property type="entry name" value="F420_oxidored"/>
    <property type="match status" value="1"/>
</dbReference>
<name>A0ABR7RBM4_9PROT</name>
<accession>A0ABR7RBM4</accession>
<gene>
    <name evidence="3" type="ORF">IBL25_19255</name>
</gene>
<keyword evidence="4" id="KW-1185">Reference proteome</keyword>
<dbReference type="PANTHER" id="PTHR14239">
    <property type="entry name" value="DUDULIN-RELATED"/>
    <property type="match status" value="1"/>
</dbReference>